<keyword evidence="6" id="KW-0597">Phosphoprotein</keyword>
<evidence type="ECO:0000259" key="13">
    <source>
        <dbReference type="Pfam" id="PF02879"/>
    </source>
</evidence>
<evidence type="ECO:0000256" key="2">
    <source>
        <dbReference type="ARBA" id="ARBA00004496"/>
    </source>
</evidence>
<dbReference type="CDD" id="cd05799">
    <property type="entry name" value="PGM2"/>
    <property type="match status" value="1"/>
</dbReference>
<keyword evidence="4" id="KW-0963">Cytoplasm</keyword>
<evidence type="ECO:0000313" key="15">
    <source>
        <dbReference type="EMBL" id="CAD7242758.1"/>
    </source>
</evidence>
<dbReference type="GO" id="GO:0006166">
    <property type="term" value="P:purine ribonucleoside salvage"/>
    <property type="evidence" value="ECO:0007669"/>
    <property type="project" value="TreeGrafter"/>
</dbReference>
<dbReference type="PRINTS" id="PR00509">
    <property type="entry name" value="PGMPMM"/>
</dbReference>
<evidence type="ECO:0000256" key="1">
    <source>
        <dbReference type="ARBA" id="ARBA00001946"/>
    </source>
</evidence>
<dbReference type="Pfam" id="PF02880">
    <property type="entry name" value="PGM_PMM_III"/>
    <property type="match status" value="1"/>
</dbReference>
<dbReference type="OrthoDB" id="8300170at2759"/>
<dbReference type="InterPro" id="IPR005846">
    <property type="entry name" value="A-D-PHexomutase_a/b/a-III"/>
</dbReference>
<sequence>MTDKILQTAIDQWLLWDKNEKTRQQIEELVHKKDMEQLRILLLDRQTFGTAGIRAEMGPGNSCLNDLVIIQTNQGLVTYMSRVFDQLKEKGIVVGFDARHNSHSWAQLTASIFINHGVPVYLYPKICPTPFVPYGIIEFGCCAGIMITASHNPKNDNGFKVYWNNGAQIVSPHDKGIQACIEECLEPWETSWDTSVLQMSPLKKDPLPQVMDSYYKYLVAMSYDRQLNANTAIKFTFTPMHGVGEEYVEHAFSVCGFKPFVKVEKQKDPDPDFPTVPFPNPEEGKCALDLAMQAAAEAHSGVILANDPDADRLGVAEKLPNGEWKIFTGNEIGALLGWWLWHCYKHKNPQCDPNDVYMISTAVSSKILAAIAKKEGFHFVETLTGFKWMGNKAEEFMKKGKTVLFAFEEAIGFMCGPRPLDKDGINACIRLAELVAYLEQIEKRSLSEKLLNIYSTYGYHVNRNSYYLTHDPERIKVLFNRLRNFPGSSIGYPERCGTFPIKHVRDLTVGYDSSQVNKKPILPTSKSSQMITFYLENGCVATLRTSGTEPKVKYYAEICTEPDGMDWAALDEIISTVEQHIIEDFMQPSVNGLLPKPV</sequence>
<dbReference type="GO" id="GO:0000287">
    <property type="term" value="F:magnesium ion binding"/>
    <property type="evidence" value="ECO:0007669"/>
    <property type="project" value="InterPro"/>
</dbReference>
<comment type="similarity">
    <text evidence="3 11">Belongs to the phosphohexose mutase family.</text>
</comment>
<dbReference type="GO" id="GO:0005634">
    <property type="term" value="C:nucleus"/>
    <property type="evidence" value="ECO:0007669"/>
    <property type="project" value="TreeGrafter"/>
</dbReference>
<dbReference type="SUPFAM" id="SSF53738">
    <property type="entry name" value="Phosphoglucomutase, first 3 domains"/>
    <property type="match status" value="3"/>
</dbReference>
<feature type="domain" description="Alpha-D-phosphohexomutase alpha/beta/alpha" evidence="13">
    <location>
        <begin position="214"/>
        <end position="317"/>
    </location>
</feature>
<gene>
    <name evidence="15" type="ORF">DSTB1V02_LOCUS2707</name>
</gene>
<dbReference type="InterPro" id="IPR005841">
    <property type="entry name" value="Alpha-D-phosphohexomutase_SF"/>
</dbReference>
<organism evidence="15">
    <name type="scientific">Darwinula stevensoni</name>
    <dbReference type="NCBI Taxonomy" id="69355"/>
    <lineage>
        <taxon>Eukaryota</taxon>
        <taxon>Metazoa</taxon>
        <taxon>Ecdysozoa</taxon>
        <taxon>Arthropoda</taxon>
        <taxon>Crustacea</taxon>
        <taxon>Oligostraca</taxon>
        <taxon>Ostracoda</taxon>
        <taxon>Podocopa</taxon>
        <taxon>Podocopida</taxon>
        <taxon>Darwinulocopina</taxon>
        <taxon>Darwinuloidea</taxon>
        <taxon>Darwinulidae</taxon>
        <taxon>Darwinula</taxon>
    </lineage>
</organism>
<dbReference type="FunFam" id="3.40.120.10:FF:000035">
    <property type="entry name" value="Pgm3p"/>
    <property type="match status" value="1"/>
</dbReference>
<dbReference type="PANTHER" id="PTHR45745:SF1">
    <property type="entry name" value="PHOSPHOGLUCOMUTASE 2B-RELATED"/>
    <property type="match status" value="1"/>
</dbReference>
<dbReference type="Pfam" id="PF02878">
    <property type="entry name" value="PGM_PMM_I"/>
    <property type="match status" value="1"/>
</dbReference>
<feature type="domain" description="Alpha-D-phosphohexomutase alpha/beta/alpha" evidence="12">
    <location>
        <begin position="45"/>
        <end position="183"/>
    </location>
</feature>
<dbReference type="InterPro" id="IPR016066">
    <property type="entry name" value="A-D-PHexomutase_CS"/>
</dbReference>
<name>A0A7R8X8X5_9CRUS</name>
<evidence type="ECO:0000256" key="4">
    <source>
        <dbReference type="ARBA" id="ARBA00022490"/>
    </source>
</evidence>
<comment type="cofactor">
    <cofactor evidence="1">
        <name>Mg(2+)</name>
        <dbReference type="ChEBI" id="CHEBI:18420"/>
    </cofactor>
</comment>
<reference evidence="15" key="1">
    <citation type="submission" date="2020-11" db="EMBL/GenBank/DDBJ databases">
        <authorList>
            <person name="Tran Van P."/>
        </authorList>
    </citation>
    <scope>NUCLEOTIDE SEQUENCE</scope>
</reference>
<keyword evidence="7 11" id="KW-0479">Metal-binding</keyword>
<evidence type="ECO:0000259" key="12">
    <source>
        <dbReference type="Pfam" id="PF02878"/>
    </source>
</evidence>
<protein>
    <recommendedName>
        <fullName evidence="17">Phosphoglucomutase</fullName>
    </recommendedName>
</protein>
<evidence type="ECO:0000259" key="14">
    <source>
        <dbReference type="Pfam" id="PF02880"/>
    </source>
</evidence>
<dbReference type="EMBL" id="LR899830">
    <property type="protein sequence ID" value="CAD7242758.1"/>
    <property type="molecule type" value="Genomic_DNA"/>
</dbReference>
<evidence type="ECO:0000256" key="5">
    <source>
        <dbReference type="ARBA" id="ARBA00022526"/>
    </source>
</evidence>
<dbReference type="InterPro" id="IPR036900">
    <property type="entry name" value="A-D-PHexomutase_C_sf"/>
</dbReference>
<keyword evidence="16" id="KW-1185">Reference proteome</keyword>
<evidence type="ECO:0000256" key="11">
    <source>
        <dbReference type="RuleBase" id="RU004326"/>
    </source>
</evidence>
<dbReference type="Proteomes" id="UP000677054">
    <property type="component" value="Unassembled WGS sequence"/>
</dbReference>
<dbReference type="InterPro" id="IPR005845">
    <property type="entry name" value="A-D-PHexomutase_a/b/a-II"/>
</dbReference>
<dbReference type="SUPFAM" id="SSF55957">
    <property type="entry name" value="Phosphoglucomutase, C-terminal domain"/>
    <property type="match status" value="1"/>
</dbReference>
<keyword evidence="5" id="KW-0313">Glucose metabolism</keyword>
<dbReference type="Gene3D" id="3.40.120.10">
    <property type="entry name" value="Alpha-D-Glucose-1,6-Bisphosphate, subunit A, domain 3"/>
    <property type="match status" value="3"/>
</dbReference>
<dbReference type="InterPro" id="IPR016055">
    <property type="entry name" value="A-D-PHexomutase_a/b/a-I/II/III"/>
</dbReference>
<evidence type="ECO:0000256" key="3">
    <source>
        <dbReference type="ARBA" id="ARBA00010231"/>
    </source>
</evidence>
<evidence type="ECO:0000256" key="10">
    <source>
        <dbReference type="ARBA" id="ARBA00023277"/>
    </source>
</evidence>
<dbReference type="PROSITE" id="PS00710">
    <property type="entry name" value="PGM_PMM"/>
    <property type="match status" value="1"/>
</dbReference>
<dbReference type="InterPro" id="IPR005844">
    <property type="entry name" value="A-D-PHexomutase_a/b/a-I"/>
</dbReference>
<dbReference type="AlphaFoldDB" id="A0A7R8X8X5"/>
<dbReference type="Pfam" id="PF02879">
    <property type="entry name" value="PGM_PMM_II"/>
    <property type="match status" value="1"/>
</dbReference>
<evidence type="ECO:0008006" key="17">
    <source>
        <dbReference type="Google" id="ProtNLM"/>
    </source>
</evidence>
<feature type="domain" description="Alpha-D-phosphohexomutase alpha/beta/alpha" evidence="14">
    <location>
        <begin position="329"/>
        <end position="456"/>
    </location>
</feature>
<keyword evidence="10" id="KW-0119">Carbohydrate metabolism</keyword>
<dbReference type="GO" id="GO:0008973">
    <property type="term" value="F:phosphopentomutase activity"/>
    <property type="evidence" value="ECO:0007669"/>
    <property type="project" value="TreeGrafter"/>
</dbReference>
<evidence type="ECO:0000256" key="9">
    <source>
        <dbReference type="ARBA" id="ARBA00023235"/>
    </source>
</evidence>
<evidence type="ECO:0000313" key="16">
    <source>
        <dbReference type="Proteomes" id="UP000677054"/>
    </source>
</evidence>
<evidence type="ECO:0000256" key="7">
    <source>
        <dbReference type="ARBA" id="ARBA00022723"/>
    </source>
</evidence>
<accession>A0A7R8X8X5</accession>
<evidence type="ECO:0000256" key="8">
    <source>
        <dbReference type="ARBA" id="ARBA00022842"/>
    </source>
</evidence>
<comment type="subcellular location">
    <subcellularLocation>
        <location evidence="2">Cytoplasm</location>
    </subcellularLocation>
</comment>
<keyword evidence="8 11" id="KW-0460">Magnesium</keyword>
<dbReference type="GO" id="GO:0006006">
    <property type="term" value="P:glucose metabolic process"/>
    <property type="evidence" value="ECO:0007669"/>
    <property type="project" value="UniProtKB-KW"/>
</dbReference>
<dbReference type="PANTHER" id="PTHR45745">
    <property type="entry name" value="PHOSPHOMANNOMUTASE 45A"/>
    <property type="match status" value="1"/>
</dbReference>
<dbReference type="GO" id="GO:0005737">
    <property type="term" value="C:cytoplasm"/>
    <property type="evidence" value="ECO:0007669"/>
    <property type="project" value="UniProtKB-SubCell"/>
</dbReference>
<dbReference type="FunFam" id="3.40.120.10:FF:000017">
    <property type="entry name" value="glucose 1,6-bisphosphate synthase"/>
    <property type="match status" value="1"/>
</dbReference>
<dbReference type="EMBL" id="CAJPEV010000313">
    <property type="protein sequence ID" value="CAG0883841.1"/>
    <property type="molecule type" value="Genomic_DNA"/>
</dbReference>
<evidence type="ECO:0000256" key="6">
    <source>
        <dbReference type="ARBA" id="ARBA00022553"/>
    </source>
</evidence>
<keyword evidence="9" id="KW-0413">Isomerase</keyword>
<proteinExistence type="inferred from homology"/>